<dbReference type="InterPro" id="IPR003423">
    <property type="entry name" value="OMP_efflux"/>
</dbReference>
<keyword evidence="6" id="KW-0472">Membrane</keyword>
<feature type="coiled-coil region" evidence="8">
    <location>
        <begin position="339"/>
        <end position="398"/>
    </location>
</feature>
<organism evidence="9 10">
    <name type="scientific">Mucilaginibacter gotjawali</name>
    <dbReference type="NCBI Taxonomy" id="1550579"/>
    <lineage>
        <taxon>Bacteria</taxon>
        <taxon>Pseudomonadati</taxon>
        <taxon>Bacteroidota</taxon>
        <taxon>Sphingobacteriia</taxon>
        <taxon>Sphingobacteriales</taxon>
        <taxon>Sphingobacteriaceae</taxon>
        <taxon>Mucilaginibacter</taxon>
    </lineage>
</organism>
<evidence type="ECO:0000313" key="9">
    <source>
        <dbReference type="EMBL" id="MBB3054678.1"/>
    </source>
</evidence>
<evidence type="ECO:0000256" key="8">
    <source>
        <dbReference type="SAM" id="Coils"/>
    </source>
</evidence>
<dbReference type="GO" id="GO:0015288">
    <property type="term" value="F:porin activity"/>
    <property type="evidence" value="ECO:0007669"/>
    <property type="project" value="TreeGrafter"/>
</dbReference>
<dbReference type="Pfam" id="PF02321">
    <property type="entry name" value="OEP"/>
    <property type="match status" value="2"/>
</dbReference>
<evidence type="ECO:0000256" key="3">
    <source>
        <dbReference type="ARBA" id="ARBA00022448"/>
    </source>
</evidence>
<dbReference type="SUPFAM" id="SSF56954">
    <property type="entry name" value="Outer membrane efflux proteins (OEP)"/>
    <property type="match status" value="1"/>
</dbReference>
<name>A0A839SAQ6_9SPHI</name>
<comment type="caution">
    <text evidence="9">The sequence shown here is derived from an EMBL/GenBank/DDBJ whole genome shotgun (WGS) entry which is preliminary data.</text>
</comment>
<comment type="similarity">
    <text evidence="2">Belongs to the outer membrane factor (OMF) (TC 1.B.17) family.</text>
</comment>
<dbReference type="RefSeq" id="WP_096356543.1">
    <property type="nucleotide sequence ID" value="NZ_AP017313.1"/>
</dbReference>
<keyword evidence="5" id="KW-0812">Transmembrane</keyword>
<dbReference type="GO" id="GO:1990281">
    <property type="term" value="C:efflux pump complex"/>
    <property type="evidence" value="ECO:0007669"/>
    <property type="project" value="TreeGrafter"/>
</dbReference>
<dbReference type="AlphaFoldDB" id="A0A839SAQ6"/>
<reference evidence="9" key="1">
    <citation type="submission" date="2020-08" db="EMBL/GenBank/DDBJ databases">
        <title>Genomic Encyclopedia of Type Strains, Phase III (KMG-III): the genomes of soil and plant-associated and newly described type strains.</title>
        <authorList>
            <person name="Whitman W."/>
        </authorList>
    </citation>
    <scope>NUCLEOTIDE SEQUENCE [LARGE SCALE GENOMIC DNA]</scope>
    <source>
        <strain evidence="9">CECT 8628</strain>
    </source>
</reference>
<dbReference type="InterPro" id="IPR051906">
    <property type="entry name" value="TolC-like"/>
</dbReference>
<keyword evidence="4" id="KW-1134">Transmembrane beta strand</keyword>
<accession>A0A839SAQ6</accession>
<dbReference type="Gene3D" id="1.20.1600.10">
    <property type="entry name" value="Outer membrane efflux proteins (OEP)"/>
    <property type="match status" value="1"/>
</dbReference>
<evidence type="ECO:0000256" key="1">
    <source>
        <dbReference type="ARBA" id="ARBA00004442"/>
    </source>
</evidence>
<keyword evidence="3" id="KW-0813">Transport</keyword>
<evidence type="ECO:0000256" key="7">
    <source>
        <dbReference type="ARBA" id="ARBA00023237"/>
    </source>
</evidence>
<dbReference type="GO" id="GO:0009279">
    <property type="term" value="C:cell outer membrane"/>
    <property type="evidence" value="ECO:0007669"/>
    <property type="project" value="UniProtKB-SubCell"/>
</dbReference>
<comment type="subcellular location">
    <subcellularLocation>
        <location evidence="1">Cell outer membrane</location>
    </subcellularLocation>
</comment>
<dbReference type="PANTHER" id="PTHR30026">
    <property type="entry name" value="OUTER MEMBRANE PROTEIN TOLC"/>
    <property type="match status" value="1"/>
</dbReference>
<keyword evidence="10" id="KW-1185">Reference proteome</keyword>
<keyword evidence="7" id="KW-0998">Cell outer membrane</keyword>
<evidence type="ECO:0000256" key="6">
    <source>
        <dbReference type="ARBA" id="ARBA00023136"/>
    </source>
</evidence>
<sequence length="446" mass="49607">MSSKTYFISIAVAGSIILSLFAGKVSAQDTVKTLSLTDAISATLNNNHAIQLAKLDENIAASNYKTTEAVFLPQVGVSYTAMGTNDPLNAFGFKLQQRSITQADFNPQLLNHPNGTADFNAKLEVQQPILNMDMLYMRKGAQKQTEVYQYKTQRTKEYLIFEVQKAYLQLQLAYDAVGVLTEAEKTAQSVYGFTDNHYKQGLIQKSDLLNAQVQVTTVQSSLEKAQSNIRNASDYLSLLMGQKAGITYKIEAPQEIAGNADTSQKIAPGRADFMAMQKAIEASDLMIKSSRMSYLPKLNAFGNFQYNDNRLTGFGANAYFVGAQLSWDVFKGNKTKNTIATQKLERDKLSEQLAQQKDQGQLELNKAYRDQSDAQFEIRQDKAAVEQAAEALRILQNRYQQGLVNTTDILMAQTQLSQQKFALAQAQFSLNLTRAYIQLLTTSTTK</sequence>
<dbReference type="GO" id="GO:0015562">
    <property type="term" value="F:efflux transmembrane transporter activity"/>
    <property type="evidence" value="ECO:0007669"/>
    <property type="project" value="InterPro"/>
</dbReference>
<dbReference type="Proteomes" id="UP000539265">
    <property type="component" value="Unassembled WGS sequence"/>
</dbReference>
<dbReference type="OrthoDB" id="13803at2"/>
<protein>
    <submittedName>
        <fullName evidence="9">Outer membrane protein TolC</fullName>
    </submittedName>
</protein>
<proteinExistence type="inferred from homology"/>
<evidence type="ECO:0000256" key="4">
    <source>
        <dbReference type="ARBA" id="ARBA00022452"/>
    </source>
</evidence>
<evidence type="ECO:0000256" key="5">
    <source>
        <dbReference type="ARBA" id="ARBA00022692"/>
    </source>
</evidence>
<keyword evidence="8" id="KW-0175">Coiled coil</keyword>
<gene>
    <name evidence="9" type="ORF">FHS11_001088</name>
</gene>
<evidence type="ECO:0000313" key="10">
    <source>
        <dbReference type="Proteomes" id="UP000539265"/>
    </source>
</evidence>
<dbReference type="PANTHER" id="PTHR30026:SF21">
    <property type="entry name" value="SLR1270 PROTEIN"/>
    <property type="match status" value="1"/>
</dbReference>
<evidence type="ECO:0000256" key="2">
    <source>
        <dbReference type="ARBA" id="ARBA00007613"/>
    </source>
</evidence>
<dbReference type="EMBL" id="JACHWX010000002">
    <property type="protein sequence ID" value="MBB3054678.1"/>
    <property type="molecule type" value="Genomic_DNA"/>
</dbReference>